<reference evidence="1 2" key="2">
    <citation type="submission" date="2018-11" db="EMBL/GenBank/DDBJ databases">
        <authorList>
            <consortium name="Pathogen Informatics"/>
        </authorList>
    </citation>
    <scope>NUCLEOTIDE SEQUENCE [LARGE SCALE GENOMIC DNA]</scope>
</reference>
<organism evidence="3">
    <name type="scientific">Soboliphyme baturini</name>
    <dbReference type="NCBI Taxonomy" id="241478"/>
    <lineage>
        <taxon>Eukaryota</taxon>
        <taxon>Metazoa</taxon>
        <taxon>Ecdysozoa</taxon>
        <taxon>Nematoda</taxon>
        <taxon>Enoplea</taxon>
        <taxon>Dorylaimia</taxon>
        <taxon>Dioctophymatida</taxon>
        <taxon>Dioctophymatoidea</taxon>
        <taxon>Soboliphymatidae</taxon>
        <taxon>Soboliphyme</taxon>
    </lineage>
</organism>
<dbReference type="WBParaSite" id="SBAD_0000422801-mRNA-1">
    <property type="protein sequence ID" value="SBAD_0000422801-mRNA-1"/>
    <property type="gene ID" value="SBAD_0000422801"/>
</dbReference>
<protein>
    <submittedName>
        <fullName evidence="3">DNA-binding protein</fullName>
    </submittedName>
</protein>
<sequence>MLEVQELFKSANKLSRSEKALILGFLAGNKENPFPHMGNRISIRLSENEESYTCPDGQVRQVIVETLLQMDYETGLCKKLKKVKSQEPEKTPITT</sequence>
<evidence type="ECO:0000313" key="2">
    <source>
        <dbReference type="Proteomes" id="UP000270296"/>
    </source>
</evidence>
<dbReference type="OrthoDB" id="2135488at2759"/>
<reference evidence="3" key="1">
    <citation type="submission" date="2016-06" db="UniProtKB">
        <authorList>
            <consortium name="WormBaseParasite"/>
        </authorList>
    </citation>
    <scope>IDENTIFICATION</scope>
</reference>
<dbReference type="EMBL" id="UZAM01008093">
    <property type="protein sequence ID" value="VDP03197.1"/>
    <property type="molecule type" value="Genomic_DNA"/>
</dbReference>
<dbReference type="Proteomes" id="UP000270296">
    <property type="component" value="Unassembled WGS sequence"/>
</dbReference>
<evidence type="ECO:0000313" key="1">
    <source>
        <dbReference type="EMBL" id="VDP03197.1"/>
    </source>
</evidence>
<name>A0A183IKA1_9BILA</name>
<gene>
    <name evidence="1" type="ORF">SBAD_LOCUS4047</name>
</gene>
<accession>A0A183IKA1</accession>
<keyword evidence="2" id="KW-1185">Reference proteome</keyword>
<proteinExistence type="predicted"/>
<dbReference type="AlphaFoldDB" id="A0A183IKA1"/>
<evidence type="ECO:0000313" key="3">
    <source>
        <dbReference type="WBParaSite" id="SBAD_0000422801-mRNA-1"/>
    </source>
</evidence>